<comment type="caution">
    <text evidence="8">The sequence shown here is derived from an EMBL/GenBank/DDBJ whole genome shotgun (WGS) entry which is preliminary data.</text>
</comment>
<protein>
    <submittedName>
        <fullName evidence="8">Membrane protein</fullName>
    </submittedName>
</protein>
<reference evidence="8 9" key="2">
    <citation type="submission" date="2014-03" db="EMBL/GenBank/DDBJ databases">
        <title>Draft Genome Sequences of Four Burkholderia Strains.</title>
        <authorList>
            <person name="Liu X.Y."/>
            <person name="Li C.X."/>
            <person name="Xu J.H."/>
        </authorList>
    </citation>
    <scope>NUCLEOTIDE SEQUENCE [LARGE SCALE GENOMIC DNA]</scope>
    <source>
        <strain evidence="8 9">R27</strain>
    </source>
</reference>
<dbReference type="RefSeq" id="WP_035959681.1">
    <property type="nucleotide sequence ID" value="NZ_BMEG01000003.1"/>
</dbReference>
<dbReference type="Proteomes" id="UP000027439">
    <property type="component" value="Unassembled WGS sequence"/>
</dbReference>
<gene>
    <name evidence="8" type="ORF">BG57_01710</name>
    <name evidence="7" type="ORF">GCM10010985_23670</name>
</gene>
<keyword evidence="4 5" id="KW-0472">Membrane</keyword>
<dbReference type="InterPro" id="IPR010445">
    <property type="entry name" value="LapA_dom"/>
</dbReference>
<feature type="transmembrane region" description="Helical" evidence="5">
    <location>
        <begin position="42"/>
        <end position="65"/>
    </location>
</feature>
<dbReference type="Proteomes" id="UP000597138">
    <property type="component" value="Unassembled WGS sequence"/>
</dbReference>
<evidence type="ECO:0000259" key="6">
    <source>
        <dbReference type="Pfam" id="PF06305"/>
    </source>
</evidence>
<evidence type="ECO:0000313" key="8">
    <source>
        <dbReference type="EMBL" id="KDR37351.1"/>
    </source>
</evidence>
<keyword evidence="1" id="KW-1003">Cell membrane</keyword>
<reference evidence="10" key="3">
    <citation type="journal article" date="2019" name="Int. J. Syst. Evol. Microbiol.">
        <title>The Global Catalogue of Microorganisms (GCM) 10K type strain sequencing project: providing services to taxonomists for standard genome sequencing and annotation.</title>
        <authorList>
            <consortium name="The Broad Institute Genomics Platform"/>
            <consortium name="The Broad Institute Genome Sequencing Center for Infectious Disease"/>
            <person name="Wu L."/>
            <person name="Ma J."/>
        </authorList>
    </citation>
    <scope>NUCLEOTIDE SEQUENCE [LARGE SCALE GENOMIC DNA]</scope>
    <source>
        <strain evidence="10">CGMCC 1.11013</strain>
    </source>
</reference>
<evidence type="ECO:0000256" key="5">
    <source>
        <dbReference type="SAM" id="Phobius"/>
    </source>
</evidence>
<dbReference type="OrthoDB" id="7066519at2"/>
<dbReference type="eggNOG" id="COG5416">
    <property type="taxonomic scope" value="Bacteria"/>
</dbReference>
<keyword evidence="10" id="KW-1185">Reference proteome</keyword>
<dbReference type="GO" id="GO:0005886">
    <property type="term" value="C:plasma membrane"/>
    <property type="evidence" value="ECO:0007669"/>
    <property type="project" value="InterPro"/>
</dbReference>
<sequence length="97" mass="10766">MKFIVWLIRVLVFVLLLVLALANTQTATLNFLAGYAWDAPLILIGLAFFVVGLLAGLVSAVPAMLRVRMENGRLKRELRVARETPVVKEEPPMPPLI</sequence>
<evidence type="ECO:0000256" key="1">
    <source>
        <dbReference type="ARBA" id="ARBA00022475"/>
    </source>
</evidence>
<evidence type="ECO:0000313" key="10">
    <source>
        <dbReference type="Proteomes" id="UP000597138"/>
    </source>
</evidence>
<evidence type="ECO:0000256" key="3">
    <source>
        <dbReference type="ARBA" id="ARBA00022989"/>
    </source>
</evidence>
<keyword evidence="2 5" id="KW-0812">Transmembrane</keyword>
<dbReference type="EMBL" id="JFHE01000001">
    <property type="protein sequence ID" value="KDR37351.1"/>
    <property type="molecule type" value="Genomic_DNA"/>
</dbReference>
<evidence type="ECO:0000256" key="2">
    <source>
        <dbReference type="ARBA" id="ARBA00022692"/>
    </source>
</evidence>
<keyword evidence="3 5" id="KW-1133">Transmembrane helix</keyword>
<organism evidence="8 9">
    <name type="scientific">Caballeronia grimmiae</name>
    <dbReference type="NCBI Taxonomy" id="1071679"/>
    <lineage>
        <taxon>Bacteria</taxon>
        <taxon>Pseudomonadati</taxon>
        <taxon>Pseudomonadota</taxon>
        <taxon>Betaproteobacteria</taxon>
        <taxon>Burkholderiales</taxon>
        <taxon>Burkholderiaceae</taxon>
        <taxon>Caballeronia</taxon>
    </lineage>
</organism>
<reference evidence="7" key="4">
    <citation type="submission" date="2024-05" db="EMBL/GenBank/DDBJ databases">
        <authorList>
            <person name="Sun Q."/>
            <person name="Zhou Y."/>
        </authorList>
    </citation>
    <scope>NUCLEOTIDE SEQUENCE</scope>
    <source>
        <strain evidence="7">CGMCC 1.11013</strain>
    </source>
</reference>
<dbReference type="AlphaFoldDB" id="A0A069PJ37"/>
<evidence type="ECO:0000256" key="4">
    <source>
        <dbReference type="ARBA" id="ARBA00023136"/>
    </source>
</evidence>
<evidence type="ECO:0000313" key="9">
    <source>
        <dbReference type="Proteomes" id="UP000027439"/>
    </source>
</evidence>
<proteinExistence type="predicted"/>
<dbReference type="EMBL" id="BMEG01000003">
    <property type="protein sequence ID" value="GGD68458.1"/>
    <property type="molecule type" value="Genomic_DNA"/>
</dbReference>
<dbReference type="Pfam" id="PF06305">
    <property type="entry name" value="LapA_dom"/>
    <property type="match status" value="1"/>
</dbReference>
<feature type="domain" description="Lipopolysaccharide assembly protein A" evidence="6">
    <location>
        <begin position="23"/>
        <end position="81"/>
    </location>
</feature>
<evidence type="ECO:0000313" key="7">
    <source>
        <dbReference type="EMBL" id="GGD68458.1"/>
    </source>
</evidence>
<reference evidence="7" key="1">
    <citation type="journal article" date="2014" name="Int. J. Syst. Evol. Microbiol.">
        <title>Complete genome of a new Firmicutes species belonging to the dominant human colonic microbiota ('Ruminococcus bicirculans') reveals two chromosomes and a selective capacity to utilize plant glucans.</title>
        <authorList>
            <consortium name="NISC Comparative Sequencing Program"/>
            <person name="Wegmann U."/>
            <person name="Louis P."/>
            <person name="Goesmann A."/>
            <person name="Henrissat B."/>
            <person name="Duncan S.H."/>
            <person name="Flint H.J."/>
        </authorList>
    </citation>
    <scope>NUCLEOTIDE SEQUENCE</scope>
    <source>
        <strain evidence="7">CGMCC 1.11013</strain>
    </source>
</reference>
<dbReference type="STRING" id="1071679.BG57_01710"/>
<name>A0A069PJ37_9BURK</name>
<accession>A0A069PJ37</accession>